<evidence type="ECO:0000313" key="2">
    <source>
        <dbReference type="Proteomes" id="UP000001364"/>
    </source>
</evidence>
<keyword evidence="2" id="KW-1185">Reference proteome</keyword>
<accession>A0A0H3C6X5</accession>
<organism evidence="1 2">
    <name type="scientific">Caulobacter vibrioides (strain NA1000 / CB15N)</name>
    <name type="common">Caulobacter crescentus</name>
    <dbReference type="NCBI Taxonomy" id="565050"/>
    <lineage>
        <taxon>Bacteria</taxon>
        <taxon>Pseudomonadati</taxon>
        <taxon>Pseudomonadota</taxon>
        <taxon>Alphaproteobacteria</taxon>
        <taxon>Caulobacterales</taxon>
        <taxon>Caulobacteraceae</taxon>
        <taxon>Caulobacter</taxon>
    </lineage>
</organism>
<proteinExistence type="predicted"/>
<protein>
    <submittedName>
        <fullName evidence="1">UDP glucuronic acid epimerase-related protein</fullName>
    </submittedName>
</protein>
<dbReference type="GeneID" id="7330595"/>
<dbReference type="OrthoDB" id="9801785at2"/>
<name>A0A0H3C6X5_CAUVN</name>
<dbReference type="RefSeq" id="WP_012639969.1">
    <property type="nucleotide sequence ID" value="NC_011916.1"/>
</dbReference>
<dbReference type="KEGG" id="ccs:CCNA_00468"/>
<dbReference type="HOGENOM" id="CLU_3341853_0_0_5"/>
<sequence>MQPGDITGAYHNIDKVHALCGYMSEVTLAEGLASLVA</sequence>
<reference evidence="1 2" key="1">
    <citation type="journal article" date="2010" name="J. Bacteriol.">
        <title>The genetic basis of laboratory adaptation in Caulobacter crescentus.</title>
        <authorList>
            <person name="Marks M.E."/>
            <person name="Castro-Rojas C.M."/>
            <person name="Teiling C."/>
            <person name="Du L."/>
            <person name="Kapatral V."/>
            <person name="Walunas T.L."/>
            <person name="Crosson S."/>
        </authorList>
    </citation>
    <scope>NUCLEOTIDE SEQUENCE [LARGE SCALE GENOMIC DNA]</scope>
    <source>
        <strain evidence="2">NA1000 / CB15N</strain>
    </source>
</reference>
<dbReference type="AlphaFoldDB" id="A0A0H3C6X5"/>
<dbReference type="EMBL" id="CP001340">
    <property type="protein sequence ID" value="ACL93933.1"/>
    <property type="molecule type" value="Genomic_DNA"/>
</dbReference>
<dbReference type="Proteomes" id="UP000001364">
    <property type="component" value="Chromosome"/>
</dbReference>
<dbReference type="PATRIC" id="fig|565050.3.peg.462"/>
<gene>
    <name evidence="1" type="ordered locus">CCNA_00468</name>
</gene>
<evidence type="ECO:0000313" key="1">
    <source>
        <dbReference type="EMBL" id="ACL93933.1"/>
    </source>
</evidence>
<dbReference type="RefSeq" id="YP_002515841.1">
    <property type="nucleotide sequence ID" value="NC_011916.1"/>
</dbReference>